<dbReference type="Pfam" id="PF02687">
    <property type="entry name" value="FtsX"/>
    <property type="match status" value="2"/>
</dbReference>
<dbReference type="AlphaFoldDB" id="A0A401VZE8"/>
<name>A0A401VZE8_STREY</name>
<accession>A0A401VZE8</accession>
<keyword evidence="4 6" id="KW-1133">Transmembrane helix</keyword>
<comment type="subcellular location">
    <subcellularLocation>
        <location evidence="1">Cell membrane</location>
        <topology evidence="1">Multi-pass membrane protein</topology>
    </subcellularLocation>
</comment>
<sequence>MLLPLAWWTVRSRKASFAGSFVAMLCALALTTCCAVLLDAGAGASPAQGGADVVSFAVPFGFVCLCVMAFAVAGTFSLSVQQRTREIALLRAVAATPGQVRRLIAHEVLVVTAVAAVPGCALGVLLADGLRAWLAARGMIPAAFPFAFGPISVVSAVLICWVTAEAAVWSSGWRASRVRAVQALGEAAVPRRRVGAVRTCLGLVVLASGAWGLAAIGSSGGPDAANTAVSMVMVLMVAVGLLSPWVGKLAGGVFGALCRALFPAVGLLVKANLGAGYRRLGAAAGPLSLTVAFTAVALLVPQLKWDEQWHQERQRLVADEVVRGGGAGLPVAAARTVGALSGAGVAVGATGTFVNVLPGGHGQGDDAAPGPGGMAQAVTDGPLDAVVDLGVMHGSMRHPGPRDIALSTGLARRAHVGVGDTVTLSMEDDRPEKARVTAVYTRSRGFGEAVLPLPLAARHLDGEQPLLDEVYVRAAPGAQRQLADGLRALHRAEPSWRMLDHAGYRAEALRTRDSAMTATYLLLLVVTAFTSISVVNTLVMTTMERSGEFALLRLVGATPRQVARMMRLENAVVVVAALGVGAAVAGAVLAVFSRALTGSAVPHLPAGTVALVLGGAGLLALGTGIVTTRIALRQPPTAALRGAG</sequence>
<keyword evidence="5 6" id="KW-0472">Membrane</keyword>
<feature type="domain" description="ABC3 transporter permease C-terminal" evidence="7">
    <location>
        <begin position="521"/>
        <end position="636"/>
    </location>
</feature>
<dbReference type="GO" id="GO:0005886">
    <property type="term" value="C:plasma membrane"/>
    <property type="evidence" value="ECO:0007669"/>
    <property type="project" value="UniProtKB-SubCell"/>
</dbReference>
<gene>
    <name evidence="8" type="ORF">GKJPGBOP_02123</name>
</gene>
<dbReference type="Proteomes" id="UP000286746">
    <property type="component" value="Unassembled WGS sequence"/>
</dbReference>
<dbReference type="PANTHER" id="PTHR30287">
    <property type="entry name" value="MEMBRANE COMPONENT OF PREDICTED ABC SUPERFAMILY METABOLITE UPTAKE TRANSPORTER"/>
    <property type="match status" value="1"/>
</dbReference>
<dbReference type="InterPro" id="IPR038766">
    <property type="entry name" value="Membrane_comp_ABC_pdt"/>
</dbReference>
<evidence type="ECO:0000313" key="8">
    <source>
        <dbReference type="EMBL" id="GCD42459.1"/>
    </source>
</evidence>
<evidence type="ECO:0000256" key="2">
    <source>
        <dbReference type="ARBA" id="ARBA00022475"/>
    </source>
</evidence>
<feature type="transmembrane region" description="Helical" evidence="6">
    <location>
        <begin position="281"/>
        <end position="300"/>
    </location>
</feature>
<feature type="domain" description="ABC3 transporter permease C-terminal" evidence="7">
    <location>
        <begin position="60"/>
        <end position="177"/>
    </location>
</feature>
<feature type="transmembrane region" description="Helical" evidence="6">
    <location>
        <begin position="520"/>
        <end position="539"/>
    </location>
</feature>
<evidence type="ECO:0000256" key="4">
    <source>
        <dbReference type="ARBA" id="ARBA00022989"/>
    </source>
</evidence>
<evidence type="ECO:0000313" key="9">
    <source>
        <dbReference type="Proteomes" id="UP000286746"/>
    </source>
</evidence>
<evidence type="ECO:0000256" key="6">
    <source>
        <dbReference type="SAM" id="Phobius"/>
    </source>
</evidence>
<evidence type="ECO:0000256" key="3">
    <source>
        <dbReference type="ARBA" id="ARBA00022692"/>
    </source>
</evidence>
<comment type="caution">
    <text evidence="8">The sequence shown here is derived from an EMBL/GenBank/DDBJ whole genome shotgun (WGS) entry which is preliminary data.</text>
</comment>
<keyword evidence="3 6" id="KW-0812">Transmembrane</keyword>
<evidence type="ECO:0000256" key="1">
    <source>
        <dbReference type="ARBA" id="ARBA00004651"/>
    </source>
</evidence>
<organism evidence="8 9">
    <name type="scientific">Streptomyces paromomycinus</name>
    <name type="common">Streptomyces rimosus subsp. paromomycinus</name>
    <dbReference type="NCBI Taxonomy" id="92743"/>
    <lineage>
        <taxon>Bacteria</taxon>
        <taxon>Bacillati</taxon>
        <taxon>Actinomycetota</taxon>
        <taxon>Actinomycetes</taxon>
        <taxon>Kitasatosporales</taxon>
        <taxon>Streptomycetaceae</taxon>
        <taxon>Streptomyces</taxon>
    </lineage>
</organism>
<evidence type="ECO:0000256" key="5">
    <source>
        <dbReference type="ARBA" id="ARBA00023136"/>
    </source>
</evidence>
<proteinExistence type="predicted"/>
<evidence type="ECO:0000259" key="7">
    <source>
        <dbReference type="Pfam" id="PF02687"/>
    </source>
</evidence>
<dbReference type="InterPro" id="IPR003838">
    <property type="entry name" value="ABC3_permease_C"/>
</dbReference>
<dbReference type="RefSeq" id="WP_125053831.1">
    <property type="nucleotide sequence ID" value="NZ_BHZD01000001.1"/>
</dbReference>
<dbReference type="EMBL" id="BHZD01000001">
    <property type="protein sequence ID" value="GCD42459.1"/>
    <property type="molecule type" value="Genomic_DNA"/>
</dbReference>
<feature type="transmembrane region" description="Helical" evidence="6">
    <location>
        <begin position="604"/>
        <end position="626"/>
    </location>
</feature>
<protein>
    <submittedName>
        <fullName evidence="8">ABC transporter permease</fullName>
    </submittedName>
</protein>
<feature type="transmembrane region" description="Helical" evidence="6">
    <location>
        <begin position="108"/>
        <end position="127"/>
    </location>
</feature>
<keyword evidence="2" id="KW-1003">Cell membrane</keyword>
<keyword evidence="9" id="KW-1185">Reference proteome</keyword>
<feature type="transmembrane region" description="Helical" evidence="6">
    <location>
        <begin position="571"/>
        <end position="592"/>
    </location>
</feature>
<feature type="transmembrane region" description="Helical" evidence="6">
    <location>
        <begin position="147"/>
        <end position="169"/>
    </location>
</feature>
<dbReference type="PANTHER" id="PTHR30287:SF1">
    <property type="entry name" value="INNER MEMBRANE PROTEIN"/>
    <property type="match status" value="1"/>
</dbReference>
<feature type="transmembrane region" description="Helical" evidence="6">
    <location>
        <begin position="200"/>
        <end position="218"/>
    </location>
</feature>
<reference evidence="8 9" key="1">
    <citation type="submission" date="2018-11" db="EMBL/GenBank/DDBJ databases">
        <title>Whole genome sequence of Streptomyces paromomycinus NBRC 15454(T).</title>
        <authorList>
            <person name="Komaki H."/>
            <person name="Tamura T."/>
        </authorList>
    </citation>
    <scope>NUCLEOTIDE SEQUENCE [LARGE SCALE GENOMIC DNA]</scope>
    <source>
        <strain evidence="8 9">NBRC 15454</strain>
    </source>
</reference>
<feature type="transmembrane region" description="Helical" evidence="6">
    <location>
        <begin position="56"/>
        <end position="80"/>
    </location>
</feature>